<accession>A0A0B5QLM3</accession>
<dbReference type="GeneID" id="66343925"/>
<protein>
    <submittedName>
        <fullName evidence="2">Uncharacterized protein</fullName>
    </submittedName>
</protein>
<keyword evidence="1" id="KW-1133">Transmembrane helix</keyword>
<dbReference type="Proteomes" id="UP000631418">
    <property type="component" value="Unassembled WGS sequence"/>
</dbReference>
<keyword evidence="1" id="KW-0812">Transmembrane</keyword>
<dbReference type="KEGG" id="cbei:LF65_01044"/>
<reference evidence="3" key="3">
    <citation type="submission" date="2020-11" db="EMBL/GenBank/DDBJ databases">
        <authorList>
            <person name="Thieme N."/>
            <person name="Liebl W."/>
            <person name="Zverlov V."/>
        </authorList>
    </citation>
    <scope>NUCLEOTIDE SEQUENCE</scope>
    <source>
        <strain evidence="3">NT08</strain>
    </source>
</reference>
<dbReference type="EMBL" id="CP010086">
    <property type="protein sequence ID" value="AJG97663.1"/>
    <property type="molecule type" value="Genomic_DNA"/>
</dbReference>
<gene>
    <name evidence="3" type="ORF">IS491_00135</name>
    <name evidence="2" type="ORF">LF65_01044</name>
</gene>
<dbReference type="Proteomes" id="UP000031866">
    <property type="component" value="Chromosome"/>
</dbReference>
<evidence type="ECO:0000313" key="3">
    <source>
        <dbReference type="EMBL" id="MBF7807144.1"/>
    </source>
</evidence>
<dbReference type="AlphaFoldDB" id="A0A0B5QLM3"/>
<evidence type="ECO:0000313" key="4">
    <source>
        <dbReference type="Proteomes" id="UP000031866"/>
    </source>
</evidence>
<dbReference type="OrthoDB" id="1910846at2"/>
<feature type="transmembrane region" description="Helical" evidence="1">
    <location>
        <begin position="41"/>
        <end position="59"/>
    </location>
</feature>
<name>A0A0B5QLM3_CLOBE</name>
<dbReference type="RefSeq" id="WP_011968335.1">
    <property type="nucleotide sequence ID" value="NZ_BKAK01000041.1"/>
</dbReference>
<sequence>MENAKFPIVLKKKNGVMIGVAIIEIIIGIIFGALQGGLKSAPMWVLFFAGIVTALSVFVEYSQDILIKEDAIEFYRNNDLIKSIKYSNIKAILIGKGNEPKNKRKDFFIISFYKNDKKKNKNSAEDTYLINPMSYSAEDFKIIKNIIVSKNSSVKVSEDVSKFIK</sequence>
<keyword evidence="1" id="KW-0472">Membrane</keyword>
<feature type="transmembrane region" description="Helical" evidence="1">
    <location>
        <begin position="15"/>
        <end position="35"/>
    </location>
</feature>
<reference evidence="4" key="1">
    <citation type="submission" date="2014-12" db="EMBL/GenBank/DDBJ databases">
        <title>Genome sequence of Clostridium beijerinckii strain 59B.</title>
        <authorList>
            <person name="Little G.T."/>
            <person name="Minton N.P."/>
        </authorList>
    </citation>
    <scope>NUCLEOTIDE SEQUENCE [LARGE SCALE GENOMIC DNA]</scope>
    <source>
        <strain evidence="4">59B</strain>
    </source>
</reference>
<organism evidence="2 4">
    <name type="scientific">Clostridium beijerinckii</name>
    <name type="common">Clostridium MP</name>
    <dbReference type="NCBI Taxonomy" id="1520"/>
    <lineage>
        <taxon>Bacteria</taxon>
        <taxon>Bacillati</taxon>
        <taxon>Bacillota</taxon>
        <taxon>Clostridia</taxon>
        <taxon>Eubacteriales</taxon>
        <taxon>Clostridiaceae</taxon>
        <taxon>Clostridium</taxon>
    </lineage>
</organism>
<reference evidence="2" key="2">
    <citation type="submission" date="2016-02" db="EMBL/GenBank/DDBJ databases">
        <title>Genome sequence of Clostridium beijerinckii strain 59B.</title>
        <authorList>
            <person name="Little G.T."/>
            <person name="Minton N.P."/>
        </authorList>
    </citation>
    <scope>NUCLEOTIDE SEQUENCE</scope>
    <source>
        <strain evidence="2">NCIMB 14988</strain>
    </source>
</reference>
<proteinExistence type="predicted"/>
<dbReference type="EMBL" id="JADOEF010000001">
    <property type="protein sequence ID" value="MBF7807144.1"/>
    <property type="molecule type" value="Genomic_DNA"/>
</dbReference>
<evidence type="ECO:0000313" key="2">
    <source>
        <dbReference type="EMBL" id="AJG97663.1"/>
    </source>
</evidence>
<evidence type="ECO:0000256" key="1">
    <source>
        <dbReference type="SAM" id="Phobius"/>
    </source>
</evidence>